<dbReference type="Pfam" id="PF00990">
    <property type="entry name" value="GGDEF"/>
    <property type="match status" value="1"/>
</dbReference>
<dbReference type="SUPFAM" id="SSF55073">
    <property type="entry name" value="Nucleotide cyclase"/>
    <property type="match status" value="1"/>
</dbReference>
<keyword evidence="1" id="KW-0129">CBS domain</keyword>
<gene>
    <name evidence="5" type="ORF">E6H00_02520</name>
</gene>
<evidence type="ECO:0000256" key="2">
    <source>
        <dbReference type="SAM" id="MobiDB-lite"/>
    </source>
</evidence>
<dbReference type="InterPro" id="IPR029787">
    <property type="entry name" value="Nucleotide_cyclase"/>
</dbReference>
<feature type="region of interest" description="Disordered" evidence="2">
    <location>
        <begin position="433"/>
        <end position="455"/>
    </location>
</feature>
<dbReference type="InterPro" id="IPR000160">
    <property type="entry name" value="GGDEF_dom"/>
</dbReference>
<dbReference type="Gene3D" id="3.30.70.270">
    <property type="match status" value="1"/>
</dbReference>
<dbReference type="GO" id="GO:1902201">
    <property type="term" value="P:negative regulation of bacterial-type flagellum-dependent cell motility"/>
    <property type="evidence" value="ECO:0007669"/>
    <property type="project" value="TreeGrafter"/>
</dbReference>
<feature type="region of interest" description="Disordered" evidence="2">
    <location>
        <begin position="275"/>
        <end position="297"/>
    </location>
</feature>
<dbReference type="SUPFAM" id="SSF54631">
    <property type="entry name" value="CBS-domain pair"/>
    <property type="match status" value="1"/>
</dbReference>
<dbReference type="AlphaFoldDB" id="A0A537K9X2"/>
<evidence type="ECO:0000259" key="4">
    <source>
        <dbReference type="PROSITE" id="PS51371"/>
    </source>
</evidence>
<evidence type="ECO:0000259" key="3">
    <source>
        <dbReference type="PROSITE" id="PS50887"/>
    </source>
</evidence>
<evidence type="ECO:0000313" key="6">
    <source>
        <dbReference type="Proteomes" id="UP000318509"/>
    </source>
</evidence>
<dbReference type="SMART" id="SM00116">
    <property type="entry name" value="CBS"/>
    <property type="match status" value="2"/>
</dbReference>
<feature type="domain" description="CBS" evidence="4">
    <location>
        <begin position="12"/>
        <end position="68"/>
    </location>
</feature>
<feature type="compositionally biased region" description="Polar residues" evidence="2">
    <location>
        <begin position="440"/>
        <end position="455"/>
    </location>
</feature>
<accession>A0A537K9X2</accession>
<dbReference type="Proteomes" id="UP000318509">
    <property type="component" value="Unassembled WGS sequence"/>
</dbReference>
<dbReference type="PANTHER" id="PTHR45138:SF9">
    <property type="entry name" value="DIGUANYLATE CYCLASE DGCM-RELATED"/>
    <property type="match status" value="1"/>
</dbReference>
<dbReference type="InterPro" id="IPR043128">
    <property type="entry name" value="Rev_trsase/Diguanyl_cyclase"/>
</dbReference>
<dbReference type="GO" id="GO:0052621">
    <property type="term" value="F:diguanylate cyclase activity"/>
    <property type="evidence" value="ECO:0007669"/>
    <property type="project" value="TreeGrafter"/>
</dbReference>
<dbReference type="EMBL" id="VBAK01000056">
    <property type="protein sequence ID" value="TMI92555.1"/>
    <property type="molecule type" value="Genomic_DNA"/>
</dbReference>
<dbReference type="Gene3D" id="3.10.580.10">
    <property type="entry name" value="CBS-domain"/>
    <property type="match status" value="2"/>
</dbReference>
<sequence length="455" mass="48395">MRNSPSTVADLMTPAPEAIHGLTTVAAAIDLISALGAPGLPVVENDHLIGFITPIQLLRKPLYRTVAEAMSKDVIPATPDLPLSYAYDLLARQQAEVLPVVDRGRLVGLISLTAVLEARHQERDPLTGLPWAASLRNWAMGALGRGEEVVILFVDLDNFGIVNKALGHVVGDDILRSVGYLLSAALDPSTDVICRYGGDEFAIATTRRIEDATALAQRLRETVNLPVEIEGTQERVTASVGFAGGRRVEPRTAAHIAATVDDLLTLASRGSTLAKESGQGIVHHTRRDEERDLRQPGGRYRRREIRLRLDHAVVSAEPHQSVATVALGLGDRVVHGTAAARISGRAVPLLVADATLAAIAQVIASSSGFLLEDLSLMPSENETVAVAILAGAPGQPERLVGSARAADAHLAVSRAVLDALNRRLSRILEGMLQRDPEAQHGSSQTGAPSLQSIEN</sequence>
<dbReference type="SMART" id="SM00267">
    <property type="entry name" value="GGDEF"/>
    <property type="match status" value="1"/>
</dbReference>
<dbReference type="InterPro" id="IPR050469">
    <property type="entry name" value="Diguanylate_Cyclase"/>
</dbReference>
<dbReference type="GO" id="GO:0005886">
    <property type="term" value="C:plasma membrane"/>
    <property type="evidence" value="ECO:0007669"/>
    <property type="project" value="TreeGrafter"/>
</dbReference>
<dbReference type="InterPro" id="IPR046342">
    <property type="entry name" value="CBS_dom_sf"/>
</dbReference>
<dbReference type="CDD" id="cd01949">
    <property type="entry name" value="GGDEF"/>
    <property type="match status" value="1"/>
</dbReference>
<comment type="caution">
    <text evidence="5">The sequence shown here is derived from an EMBL/GenBank/DDBJ whole genome shotgun (WGS) entry which is preliminary data.</text>
</comment>
<dbReference type="PANTHER" id="PTHR45138">
    <property type="entry name" value="REGULATORY COMPONENTS OF SENSORY TRANSDUCTION SYSTEM"/>
    <property type="match status" value="1"/>
</dbReference>
<name>A0A537K9X2_9BACT</name>
<dbReference type="NCBIfam" id="TIGR00254">
    <property type="entry name" value="GGDEF"/>
    <property type="match status" value="1"/>
</dbReference>
<reference evidence="5 6" key="1">
    <citation type="journal article" date="2019" name="Nat. Microbiol.">
        <title>Mediterranean grassland soil C-N compound turnover is dependent on rainfall and depth, and is mediated by genomically divergent microorganisms.</title>
        <authorList>
            <person name="Diamond S."/>
            <person name="Andeer P.F."/>
            <person name="Li Z."/>
            <person name="Crits-Christoph A."/>
            <person name="Burstein D."/>
            <person name="Anantharaman K."/>
            <person name="Lane K.R."/>
            <person name="Thomas B.C."/>
            <person name="Pan C."/>
            <person name="Northen T.R."/>
            <person name="Banfield J.F."/>
        </authorList>
    </citation>
    <scope>NUCLEOTIDE SEQUENCE [LARGE SCALE GENOMIC DNA]</scope>
    <source>
        <strain evidence="5">NP_3</strain>
    </source>
</reference>
<proteinExistence type="predicted"/>
<organism evidence="5 6">
    <name type="scientific">Candidatus Segetimicrobium genomatis</name>
    <dbReference type="NCBI Taxonomy" id="2569760"/>
    <lineage>
        <taxon>Bacteria</taxon>
        <taxon>Bacillati</taxon>
        <taxon>Candidatus Sysuimicrobiota</taxon>
        <taxon>Candidatus Sysuimicrobiia</taxon>
        <taxon>Candidatus Sysuimicrobiales</taxon>
        <taxon>Candidatus Segetimicrobiaceae</taxon>
        <taxon>Candidatus Segetimicrobium</taxon>
    </lineage>
</organism>
<evidence type="ECO:0000313" key="5">
    <source>
        <dbReference type="EMBL" id="TMI92555.1"/>
    </source>
</evidence>
<dbReference type="GO" id="GO:0043709">
    <property type="term" value="P:cell adhesion involved in single-species biofilm formation"/>
    <property type="evidence" value="ECO:0007669"/>
    <property type="project" value="TreeGrafter"/>
</dbReference>
<dbReference type="Pfam" id="PF00571">
    <property type="entry name" value="CBS"/>
    <property type="match status" value="2"/>
</dbReference>
<evidence type="ECO:0000256" key="1">
    <source>
        <dbReference type="PROSITE-ProRule" id="PRU00703"/>
    </source>
</evidence>
<dbReference type="PROSITE" id="PS51371">
    <property type="entry name" value="CBS"/>
    <property type="match status" value="2"/>
</dbReference>
<dbReference type="PROSITE" id="PS50887">
    <property type="entry name" value="GGDEF"/>
    <property type="match status" value="1"/>
</dbReference>
<feature type="domain" description="GGDEF" evidence="3">
    <location>
        <begin position="147"/>
        <end position="287"/>
    </location>
</feature>
<dbReference type="InterPro" id="IPR000644">
    <property type="entry name" value="CBS_dom"/>
</dbReference>
<feature type="domain" description="CBS" evidence="4">
    <location>
        <begin position="70"/>
        <end position="125"/>
    </location>
</feature>
<protein>
    <submittedName>
        <fullName evidence="5">Diguanylate cyclase</fullName>
    </submittedName>
</protein>